<reference evidence="2 3" key="1">
    <citation type="submission" date="2023-07" db="EMBL/GenBank/DDBJ databases">
        <title>Sequencing the genomes of 1000 actinobacteria strains.</title>
        <authorList>
            <person name="Klenk H.-P."/>
        </authorList>
    </citation>
    <scope>NUCLEOTIDE SEQUENCE [LARGE SCALE GENOMIC DNA]</scope>
    <source>
        <strain evidence="2 3">DSM 44709</strain>
    </source>
</reference>
<evidence type="ECO:0000256" key="1">
    <source>
        <dbReference type="SAM" id="MobiDB-lite"/>
    </source>
</evidence>
<sequence length="199" mass="22599">MEDAEQEPPGRHNGNPGETGEHRSQMVIVHPDVFDDATVRAWLCHVPGSDVDPAVITIEVENLEMRARRTLTPGLTRAFINALMELRRLRRAGERRNLVDGHRAWCSRQENVGEPHRSRELEATEEHNGDVIRVWLAQGANRQEKLAAMAYVEMLTNDVLLEWPPLTVFQHHALLRRLASLLDQPYPSDAETLALPRST</sequence>
<proteinExistence type="predicted"/>
<accession>A0AAE3W0S7</accession>
<organism evidence="2 3">
    <name type="scientific">Catenuloplanes indicus</name>
    <dbReference type="NCBI Taxonomy" id="137267"/>
    <lineage>
        <taxon>Bacteria</taxon>
        <taxon>Bacillati</taxon>
        <taxon>Actinomycetota</taxon>
        <taxon>Actinomycetes</taxon>
        <taxon>Micromonosporales</taxon>
        <taxon>Micromonosporaceae</taxon>
        <taxon>Catenuloplanes</taxon>
    </lineage>
</organism>
<comment type="caution">
    <text evidence="2">The sequence shown here is derived from an EMBL/GenBank/DDBJ whole genome shotgun (WGS) entry which is preliminary data.</text>
</comment>
<evidence type="ECO:0000313" key="2">
    <source>
        <dbReference type="EMBL" id="MDQ0367568.1"/>
    </source>
</evidence>
<dbReference type="AlphaFoldDB" id="A0AAE3W0S7"/>
<dbReference type="Proteomes" id="UP001240236">
    <property type="component" value="Unassembled WGS sequence"/>
</dbReference>
<dbReference type="EMBL" id="JAUSUZ010000001">
    <property type="protein sequence ID" value="MDQ0367568.1"/>
    <property type="molecule type" value="Genomic_DNA"/>
</dbReference>
<protein>
    <submittedName>
        <fullName evidence="2">Uncharacterized protein</fullName>
    </submittedName>
</protein>
<dbReference type="RefSeq" id="WP_307241687.1">
    <property type="nucleotide sequence ID" value="NZ_JAUSUZ010000001.1"/>
</dbReference>
<evidence type="ECO:0000313" key="3">
    <source>
        <dbReference type="Proteomes" id="UP001240236"/>
    </source>
</evidence>
<keyword evidence="3" id="KW-1185">Reference proteome</keyword>
<feature type="region of interest" description="Disordered" evidence="1">
    <location>
        <begin position="1"/>
        <end position="21"/>
    </location>
</feature>
<gene>
    <name evidence="2" type="ORF">J2S42_004237</name>
</gene>
<name>A0AAE3W0S7_9ACTN</name>